<evidence type="ECO:0000313" key="14">
    <source>
        <dbReference type="EMBL" id="GEL23838.1"/>
    </source>
</evidence>
<evidence type="ECO:0000256" key="3">
    <source>
        <dbReference type="ARBA" id="ARBA00006597"/>
    </source>
</evidence>
<comment type="subcellular location">
    <subcellularLocation>
        <location evidence="2">Cytoplasm</location>
    </subcellularLocation>
</comment>
<feature type="compositionally biased region" description="Polar residues" evidence="12">
    <location>
        <begin position="145"/>
        <end position="158"/>
    </location>
</feature>
<comment type="caution">
    <text evidence="14">The sequence shown here is derived from an EMBL/GenBank/DDBJ whole genome shotgun (WGS) entry which is preliminary data.</text>
</comment>
<evidence type="ECO:0000256" key="12">
    <source>
        <dbReference type="SAM" id="MobiDB-lite"/>
    </source>
</evidence>
<accession>A0A511DL93</accession>
<keyword evidence="6" id="KW-0408">Iron</keyword>
<keyword evidence="15" id="KW-1185">Reference proteome</keyword>
<dbReference type="Proteomes" id="UP000321685">
    <property type="component" value="Unassembled WGS sequence"/>
</dbReference>
<dbReference type="GO" id="GO:0045454">
    <property type="term" value="P:cell redox homeostasis"/>
    <property type="evidence" value="ECO:0007669"/>
    <property type="project" value="TreeGrafter"/>
</dbReference>
<dbReference type="AlphaFoldDB" id="A0A511DL93"/>
<organism evidence="14 15">
    <name type="scientific">Pseudonocardia sulfidoxydans NBRC 16205</name>
    <dbReference type="NCBI Taxonomy" id="1223511"/>
    <lineage>
        <taxon>Bacteria</taxon>
        <taxon>Bacillati</taxon>
        <taxon>Actinomycetota</taxon>
        <taxon>Actinomycetes</taxon>
        <taxon>Pseudonocardiales</taxon>
        <taxon>Pseudonocardiaceae</taxon>
        <taxon>Pseudonocardia</taxon>
    </lineage>
</organism>
<dbReference type="EMBL" id="BJVJ01000024">
    <property type="protein sequence ID" value="GEL23838.1"/>
    <property type="molecule type" value="Genomic_DNA"/>
</dbReference>
<dbReference type="Pfam" id="PF02467">
    <property type="entry name" value="Whib"/>
    <property type="match status" value="1"/>
</dbReference>
<reference evidence="14 15" key="1">
    <citation type="submission" date="2019-07" db="EMBL/GenBank/DDBJ databases">
        <title>Whole genome shotgun sequence of Pseudonocardia sulfidoxydans NBRC 16205.</title>
        <authorList>
            <person name="Hosoyama A."/>
            <person name="Uohara A."/>
            <person name="Ohji S."/>
            <person name="Ichikawa N."/>
        </authorList>
    </citation>
    <scope>NUCLEOTIDE SEQUENCE [LARGE SCALE GENOMIC DNA]</scope>
    <source>
        <strain evidence="14 15">NBRC 16205</strain>
    </source>
</reference>
<keyword evidence="5" id="KW-0479">Metal-binding</keyword>
<proteinExistence type="inferred from homology"/>
<keyword evidence="4" id="KW-0004">4Fe-4S</keyword>
<evidence type="ECO:0000256" key="2">
    <source>
        <dbReference type="ARBA" id="ARBA00004496"/>
    </source>
</evidence>
<sequence length="188" mass="19414">MTAAHEIARDWRADALCGQVDPELFFPTAERGAVFEAQVAAAKRICAGCPVRARCLDYALDALPDGVAGGLTAAERRAMRTAVGRGDPAAGLAELMPASGCQRERAAAGRAAAAAGMGPAELARRFRVSSGTAHRWRAEARRAHITNTSMSSTPSTGEGSPVAAGTPLRIFAAPHALAGNRALEGPEL</sequence>
<feature type="region of interest" description="Disordered" evidence="12">
    <location>
        <begin position="137"/>
        <end position="164"/>
    </location>
</feature>
<keyword evidence="9" id="KW-0238">DNA-binding</keyword>
<dbReference type="OrthoDB" id="3576679at2"/>
<dbReference type="GO" id="GO:0045892">
    <property type="term" value="P:negative regulation of DNA-templated transcription"/>
    <property type="evidence" value="ECO:0007669"/>
    <property type="project" value="TreeGrafter"/>
</dbReference>
<evidence type="ECO:0000256" key="10">
    <source>
        <dbReference type="ARBA" id="ARBA00023157"/>
    </source>
</evidence>
<feature type="domain" description="4Fe-4S Wbl-type" evidence="13">
    <location>
        <begin position="16"/>
        <end position="78"/>
    </location>
</feature>
<evidence type="ECO:0000313" key="15">
    <source>
        <dbReference type="Proteomes" id="UP000321685"/>
    </source>
</evidence>
<evidence type="ECO:0000256" key="4">
    <source>
        <dbReference type="ARBA" id="ARBA00022485"/>
    </source>
</evidence>
<dbReference type="GO" id="GO:0046872">
    <property type="term" value="F:metal ion binding"/>
    <property type="evidence" value="ECO:0007669"/>
    <property type="project" value="UniProtKB-KW"/>
</dbReference>
<name>A0A511DL93_9PSEU</name>
<protein>
    <recommendedName>
        <fullName evidence="13">4Fe-4S Wbl-type domain-containing protein</fullName>
    </recommendedName>
</protein>
<dbReference type="InterPro" id="IPR034768">
    <property type="entry name" value="4FE4S_WBL"/>
</dbReference>
<gene>
    <name evidence="14" type="ORF">PSU4_27920</name>
</gene>
<evidence type="ECO:0000256" key="1">
    <source>
        <dbReference type="ARBA" id="ARBA00001966"/>
    </source>
</evidence>
<dbReference type="GO" id="GO:0047134">
    <property type="term" value="F:protein-disulfide reductase [NAD(P)H] activity"/>
    <property type="evidence" value="ECO:0007669"/>
    <property type="project" value="TreeGrafter"/>
</dbReference>
<evidence type="ECO:0000256" key="11">
    <source>
        <dbReference type="ARBA" id="ARBA00023163"/>
    </source>
</evidence>
<dbReference type="InterPro" id="IPR003482">
    <property type="entry name" value="Whib"/>
</dbReference>
<evidence type="ECO:0000256" key="5">
    <source>
        <dbReference type="ARBA" id="ARBA00022723"/>
    </source>
</evidence>
<comment type="similarity">
    <text evidence="3">Belongs to the WhiB family.</text>
</comment>
<evidence type="ECO:0000256" key="6">
    <source>
        <dbReference type="ARBA" id="ARBA00023004"/>
    </source>
</evidence>
<evidence type="ECO:0000259" key="13">
    <source>
        <dbReference type="PROSITE" id="PS51674"/>
    </source>
</evidence>
<keyword evidence="7" id="KW-0411">Iron-sulfur</keyword>
<keyword evidence="10" id="KW-1015">Disulfide bond</keyword>
<keyword evidence="11" id="KW-0804">Transcription</keyword>
<evidence type="ECO:0000256" key="8">
    <source>
        <dbReference type="ARBA" id="ARBA00023015"/>
    </source>
</evidence>
<keyword evidence="8" id="KW-0805">Transcription regulation</keyword>
<evidence type="ECO:0000256" key="9">
    <source>
        <dbReference type="ARBA" id="ARBA00023125"/>
    </source>
</evidence>
<dbReference type="PANTHER" id="PTHR38839">
    <property type="entry name" value="TRANSCRIPTIONAL REGULATOR WHID-RELATED"/>
    <property type="match status" value="1"/>
</dbReference>
<comment type="cofactor">
    <cofactor evidence="1">
        <name>[4Fe-4S] cluster</name>
        <dbReference type="ChEBI" id="CHEBI:49883"/>
    </cofactor>
</comment>
<evidence type="ECO:0000256" key="7">
    <source>
        <dbReference type="ARBA" id="ARBA00023014"/>
    </source>
</evidence>
<dbReference type="GO" id="GO:0003677">
    <property type="term" value="F:DNA binding"/>
    <property type="evidence" value="ECO:0007669"/>
    <property type="project" value="UniProtKB-KW"/>
</dbReference>
<dbReference type="RefSeq" id="WP_147107676.1">
    <property type="nucleotide sequence ID" value="NZ_BJVJ01000024.1"/>
</dbReference>
<dbReference type="GO" id="GO:0051539">
    <property type="term" value="F:4 iron, 4 sulfur cluster binding"/>
    <property type="evidence" value="ECO:0007669"/>
    <property type="project" value="UniProtKB-KW"/>
</dbReference>
<dbReference type="GO" id="GO:0005737">
    <property type="term" value="C:cytoplasm"/>
    <property type="evidence" value="ECO:0007669"/>
    <property type="project" value="UniProtKB-SubCell"/>
</dbReference>
<dbReference type="PROSITE" id="PS51674">
    <property type="entry name" value="4FE4S_WBL"/>
    <property type="match status" value="1"/>
</dbReference>